<evidence type="ECO:0008006" key="4">
    <source>
        <dbReference type="Google" id="ProtNLM"/>
    </source>
</evidence>
<dbReference type="InterPro" id="IPR011990">
    <property type="entry name" value="TPR-like_helical_dom_sf"/>
</dbReference>
<organism evidence="2 3">
    <name type="scientific">Jiangella alba</name>
    <dbReference type="NCBI Taxonomy" id="561176"/>
    <lineage>
        <taxon>Bacteria</taxon>
        <taxon>Bacillati</taxon>
        <taxon>Actinomycetota</taxon>
        <taxon>Actinomycetes</taxon>
        <taxon>Jiangellales</taxon>
        <taxon>Jiangellaceae</taxon>
        <taxon>Jiangella</taxon>
    </lineage>
</organism>
<gene>
    <name evidence="2" type="ORF">SAMN04488561_4306</name>
</gene>
<feature type="transmembrane region" description="Helical" evidence="1">
    <location>
        <begin position="12"/>
        <end position="30"/>
    </location>
</feature>
<keyword evidence="1" id="KW-0472">Membrane</keyword>
<feature type="transmembrane region" description="Helical" evidence="1">
    <location>
        <begin position="36"/>
        <end position="57"/>
    </location>
</feature>
<evidence type="ECO:0000313" key="2">
    <source>
        <dbReference type="EMBL" id="SEF12864.1"/>
    </source>
</evidence>
<name>A0A1H5PGR5_9ACTN</name>
<dbReference type="RefSeq" id="WP_069110029.1">
    <property type="nucleotide sequence ID" value="NZ_FNUC01000004.1"/>
</dbReference>
<keyword evidence="3" id="KW-1185">Reference proteome</keyword>
<protein>
    <recommendedName>
        <fullName evidence="4">Tetratricopeptide repeat-containing protein</fullName>
    </recommendedName>
</protein>
<sequence>MVNRGNRLRYVMWFVLAGVVVLLAALIVAIARDVEISTAASATILAVCGVISAALVVGSRALAQQPVVGTEQTVDSAQVTDPSAGNISNWMFLADSYVERQEFDSAERFYRRAAAAGHGPAVARLSEVLYELGRDDEAAYYREKGREFGG</sequence>
<keyword evidence="1" id="KW-0812">Transmembrane</keyword>
<dbReference type="EMBL" id="FNUC01000004">
    <property type="protein sequence ID" value="SEF12864.1"/>
    <property type="molecule type" value="Genomic_DNA"/>
</dbReference>
<proteinExistence type="predicted"/>
<evidence type="ECO:0000256" key="1">
    <source>
        <dbReference type="SAM" id="Phobius"/>
    </source>
</evidence>
<dbReference type="OrthoDB" id="4532668at2"/>
<accession>A0A1H5PGR5</accession>
<dbReference type="SUPFAM" id="SSF81901">
    <property type="entry name" value="HCP-like"/>
    <property type="match status" value="1"/>
</dbReference>
<dbReference type="AlphaFoldDB" id="A0A1H5PGR5"/>
<keyword evidence="1" id="KW-1133">Transmembrane helix</keyword>
<dbReference type="Gene3D" id="1.25.40.10">
    <property type="entry name" value="Tetratricopeptide repeat domain"/>
    <property type="match status" value="1"/>
</dbReference>
<reference evidence="3" key="1">
    <citation type="submission" date="2016-10" db="EMBL/GenBank/DDBJ databases">
        <authorList>
            <person name="Varghese N."/>
            <person name="Submissions S."/>
        </authorList>
    </citation>
    <scope>NUCLEOTIDE SEQUENCE [LARGE SCALE GENOMIC DNA]</scope>
    <source>
        <strain evidence="3">DSM 45237</strain>
    </source>
</reference>
<dbReference type="Proteomes" id="UP000181980">
    <property type="component" value="Unassembled WGS sequence"/>
</dbReference>
<evidence type="ECO:0000313" key="3">
    <source>
        <dbReference type="Proteomes" id="UP000181980"/>
    </source>
</evidence>